<dbReference type="PROSITE" id="PS50995">
    <property type="entry name" value="HTH_MARR_2"/>
    <property type="match status" value="1"/>
</dbReference>
<keyword evidence="1" id="KW-0805">Transcription regulation</keyword>
<dbReference type="Proteomes" id="UP000515275">
    <property type="component" value="Chromosome"/>
</dbReference>
<evidence type="ECO:0000256" key="3">
    <source>
        <dbReference type="ARBA" id="ARBA00023163"/>
    </source>
</evidence>
<dbReference type="InterPro" id="IPR000835">
    <property type="entry name" value="HTH_MarR-typ"/>
</dbReference>
<reference evidence="4 5" key="1">
    <citation type="submission" date="2019-12" db="EMBL/GenBank/DDBJ databases">
        <title>Corynebacterium sp. nov., isolated from feces of the Anser Albifrons in China.</title>
        <authorList>
            <person name="Liu Q."/>
        </authorList>
    </citation>
    <scope>NUCLEOTIDE SEQUENCE [LARGE SCALE GENOMIC DNA]</scope>
    <source>
        <strain evidence="4 5">23H37-10</strain>
    </source>
</reference>
<dbReference type="SMART" id="SM00347">
    <property type="entry name" value="HTH_MARR"/>
    <property type="match status" value="1"/>
</dbReference>
<protein>
    <submittedName>
        <fullName evidence="4">MarR family transcriptional regulator</fullName>
    </submittedName>
</protein>
<dbReference type="PANTHER" id="PTHR33164">
    <property type="entry name" value="TRANSCRIPTIONAL REGULATOR, MARR FAMILY"/>
    <property type="match status" value="1"/>
</dbReference>
<dbReference type="GO" id="GO:0003700">
    <property type="term" value="F:DNA-binding transcription factor activity"/>
    <property type="evidence" value="ECO:0007669"/>
    <property type="project" value="InterPro"/>
</dbReference>
<dbReference type="SUPFAM" id="SSF46785">
    <property type="entry name" value="Winged helix' DNA-binding domain"/>
    <property type="match status" value="1"/>
</dbReference>
<sequence>MTITPISRTQSGQPWLSDKEQALWREWLLVTRRMESVLAKELLSQSSISYADYAVLVHLSESAEGRYRIAALAESLDWDRSRLSHQITRMAKRGLVRRETCSNDGRGAYVAIEEHGRKIIAEASPGHVAGVRRHMFELIDEDEQETLLHILKKLAVQFTDSQD</sequence>
<name>A0A7G7YQL8_9CORY</name>
<dbReference type="InterPro" id="IPR036388">
    <property type="entry name" value="WH-like_DNA-bd_sf"/>
</dbReference>
<dbReference type="AlphaFoldDB" id="A0A7G7YQL8"/>
<keyword evidence="2" id="KW-0238">DNA-binding</keyword>
<gene>
    <name evidence="4" type="ORF">GP473_09155</name>
</gene>
<dbReference type="RefSeq" id="WP_185770548.1">
    <property type="nucleotide sequence ID" value="NZ_CP046883.1"/>
</dbReference>
<organism evidence="4 5">
    <name type="scientific">Corynebacterium anserum</name>
    <dbReference type="NCBI Taxonomy" id="2684406"/>
    <lineage>
        <taxon>Bacteria</taxon>
        <taxon>Bacillati</taxon>
        <taxon>Actinomycetota</taxon>
        <taxon>Actinomycetes</taxon>
        <taxon>Mycobacteriales</taxon>
        <taxon>Corynebacteriaceae</taxon>
        <taxon>Corynebacterium</taxon>
    </lineage>
</organism>
<dbReference type="KEGG" id="cans:GP473_09155"/>
<dbReference type="GO" id="GO:0006950">
    <property type="term" value="P:response to stress"/>
    <property type="evidence" value="ECO:0007669"/>
    <property type="project" value="TreeGrafter"/>
</dbReference>
<dbReference type="EMBL" id="CP046883">
    <property type="protein sequence ID" value="QNH96788.1"/>
    <property type="molecule type" value="Genomic_DNA"/>
</dbReference>
<keyword evidence="5" id="KW-1185">Reference proteome</keyword>
<dbReference type="InterPro" id="IPR039422">
    <property type="entry name" value="MarR/SlyA-like"/>
</dbReference>
<dbReference type="PANTHER" id="PTHR33164:SF99">
    <property type="entry name" value="MARR FAMILY REGULATORY PROTEIN"/>
    <property type="match status" value="1"/>
</dbReference>
<dbReference type="InterPro" id="IPR036390">
    <property type="entry name" value="WH_DNA-bd_sf"/>
</dbReference>
<evidence type="ECO:0000313" key="4">
    <source>
        <dbReference type="EMBL" id="QNH96788.1"/>
    </source>
</evidence>
<dbReference type="InterPro" id="IPR055166">
    <property type="entry name" value="Transc_reg_Sar_Rot_HTH"/>
</dbReference>
<keyword evidence="3" id="KW-0804">Transcription</keyword>
<evidence type="ECO:0000313" key="5">
    <source>
        <dbReference type="Proteomes" id="UP000515275"/>
    </source>
</evidence>
<dbReference type="PRINTS" id="PR00598">
    <property type="entry name" value="HTHMARR"/>
</dbReference>
<dbReference type="Pfam" id="PF22381">
    <property type="entry name" value="Staph_reg_Sar_Rot"/>
    <property type="match status" value="1"/>
</dbReference>
<evidence type="ECO:0000256" key="2">
    <source>
        <dbReference type="ARBA" id="ARBA00023125"/>
    </source>
</evidence>
<evidence type="ECO:0000256" key="1">
    <source>
        <dbReference type="ARBA" id="ARBA00023015"/>
    </source>
</evidence>
<dbReference type="Gene3D" id="1.10.10.10">
    <property type="entry name" value="Winged helix-like DNA-binding domain superfamily/Winged helix DNA-binding domain"/>
    <property type="match status" value="1"/>
</dbReference>
<proteinExistence type="predicted"/>
<accession>A0A7G7YQL8</accession>